<keyword evidence="2" id="KW-0812">Transmembrane</keyword>
<proteinExistence type="predicted"/>
<feature type="transmembrane region" description="Helical" evidence="2">
    <location>
        <begin position="318"/>
        <end position="337"/>
    </location>
</feature>
<keyword evidence="2" id="KW-1133">Transmembrane helix</keyword>
<name>A0A127F6N7_STEDE</name>
<evidence type="ECO:0000313" key="5">
    <source>
        <dbReference type="Proteomes" id="UP000070250"/>
    </source>
</evidence>
<organism evidence="4 5">
    <name type="scientific">Steroidobacter denitrificans</name>
    <dbReference type="NCBI Taxonomy" id="465721"/>
    <lineage>
        <taxon>Bacteria</taxon>
        <taxon>Pseudomonadati</taxon>
        <taxon>Pseudomonadota</taxon>
        <taxon>Gammaproteobacteria</taxon>
        <taxon>Steroidobacterales</taxon>
        <taxon>Steroidobacteraceae</taxon>
        <taxon>Steroidobacter</taxon>
    </lineage>
</organism>
<sequence length="344" mass="36496">MRTFLLFVVLLTASLILAAALTYPAWLLVGTISVEPVHRVMNRLAMLFALIGLVMLTRRLGLANRTAMGYGLPRREFMGQLAIGWLGGVVLMAPLVALLLGLEVRTLKEGFAQTLPALIAGGIVSGLIVALIEETFFRGILFTALSPGGNIGESPDDRHAVPLMGFACRESEGAAGKTHERDGTTQGSFEQSSTRSANAAARGSGIVAAILAPSLLYAFLHFLGGKLRIPNDEVSWLHGFTVLGQLFEHYADPLTFIDSFLALTMLGILLALVRWRTGAIGACIGLHAAGVCVIAVLRADTTLEETRFSALVGSYDGVIGWAALAWFALIALAVALTRPRAAAS</sequence>
<feature type="compositionally biased region" description="Basic and acidic residues" evidence="1">
    <location>
        <begin position="174"/>
        <end position="183"/>
    </location>
</feature>
<protein>
    <recommendedName>
        <fullName evidence="3">CAAX prenyl protease 2/Lysostaphin resistance protein A-like domain-containing protein</fullName>
    </recommendedName>
</protein>
<evidence type="ECO:0000259" key="3">
    <source>
        <dbReference type="Pfam" id="PF02517"/>
    </source>
</evidence>
<gene>
    <name evidence="4" type="ORF">ACG33_03055</name>
</gene>
<dbReference type="GO" id="GO:0004175">
    <property type="term" value="F:endopeptidase activity"/>
    <property type="evidence" value="ECO:0007669"/>
    <property type="project" value="UniProtKB-ARBA"/>
</dbReference>
<feature type="compositionally biased region" description="Polar residues" evidence="1">
    <location>
        <begin position="184"/>
        <end position="194"/>
    </location>
</feature>
<evidence type="ECO:0000256" key="1">
    <source>
        <dbReference type="SAM" id="MobiDB-lite"/>
    </source>
</evidence>
<dbReference type="KEGG" id="sdf:ACG33_03055"/>
<dbReference type="GO" id="GO:0080120">
    <property type="term" value="P:CAAX-box protein maturation"/>
    <property type="evidence" value="ECO:0007669"/>
    <property type="project" value="UniProtKB-ARBA"/>
</dbReference>
<feature type="region of interest" description="Disordered" evidence="1">
    <location>
        <begin position="174"/>
        <end position="194"/>
    </location>
</feature>
<dbReference type="AlphaFoldDB" id="A0A127F6N7"/>
<feature type="transmembrane region" description="Helical" evidence="2">
    <location>
        <begin position="254"/>
        <end position="272"/>
    </location>
</feature>
<dbReference type="InterPro" id="IPR003675">
    <property type="entry name" value="Rce1/LyrA-like_dom"/>
</dbReference>
<keyword evidence="5" id="KW-1185">Reference proteome</keyword>
<dbReference type="STRING" id="465721.ACG33_03055"/>
<feature type="transmembrane region" description="Helical" evidence="2">
    <location>
        <begin position="82"/>
        <end position="102"/>
    </location>
</feature>
<feature type="transmembrane region" description="Helical" evidence="2">
    <location>
        <begin position="114"/>
        <end position="132"/>
    </location>
</feature>
<dbReference type="RefSeq" id="WP_066918595.1">
    <property type="nucleotide sequence ID" value="NZ_CP011971.1"/>
</dbReference>
<dbReference type="Pfam" id="PF02517">
    <property type="entry name" value="Rce1-like"/>
    <property type="match status" value="1"/>
</dbReference>
<reference evidence="4 5" key="1">
    <citation type="submission" date="2015-06" db="EMBL/GenBank/DDBJ databases">
        <title>A Comprehensive Approach to Explore the Metabolic and Phylogenetic Diversity of Bacterial Steroid Degradation in the Environment: Testosterone as an Example.</title>
        <authorList>
            <person name="Yang F.-C."/>
            <person name="Chen Y.-L."/>
            <person name="Yu C.-P."/>
            <person name="Tang S.-L."/>
            <person name="Wang P.-H."/>
            <person name="Ismail W."/>
            <person name="Wang C.-H."/>
            <person name="Yang C.-Y."/>
            <person name="Chiang Y.-R."/>
        </authorList>
    </citation>
    <scope>NUCLEOTIDE SEQUENCE [LARGE SCALE GENOMIC DNA]</scope>
    <source>
        <strain evidence="4 5">DSM 18526</strain>
    </source>
</reference>
<accession>A0A127F6N7</accession>
<feature type="domain" description="CAAX prenyl protease 2/Lysostaphin resistance protein A-like" evidence="3">
    <location>
        <begin position="119"/>
        <end position="289"/>
    </location>
</feature>
<dbReference type="Proteomes" id="UP000070250">
    <property type="component" value="Chromosome"/>
</dbReference>
<evidence type="ECO:0000256" key="2">
    <source>
        <dbReference type="SAM" id="Phobius"/>
    </source>
</evidence>
<keyword evidence="2" id="KW-0472">Membrane</keyword>
<evidence type="ECO:0000313" key="4">
    <source>
        <dbReference type="EMBL" id="AMN46103.1"/>
    </source>
</evidence>
<feature type="transmembrane region" description="Helical" evidence="2">
    <location>
        <begin position="199"/>
        <end position="220"/>
    </location>
</feature>
<feature type="transmembrane region" description="Helical" evidence="2">
    <location>
        <begin position="44"/>
        <end position="61"/>
    </location>
</feature>
<feature type="transmembrane region" description="Helical" evidence="2">
    <location>
        <begin position="279"/>
        <end position="298"/>
    </location>
</feature>
<dbReference type="EMBL" id="CP011971">
    <property type="protein sequence ID" value="AMN46103.1"/>
    <property type="molecule type" value="Genomic_DNA"/>
</dbReference>